<evidence type="ECO:0000256" key="1">
    <source>
        <dbReference type="ARBA" id="ARBA00004651"/>
    </source>
</evidence>
<sequence>MGVSYDAGIDLREVWGREVRSARNAPAFQEIAEQIGEGAGLADAMRRRKGYFPRLFVEMVDLGEQTGRLGQVLMKLADHYEHLLRLRRNFLMAIAWPMLQLGAAILVIGGLIWALKALADMDLLGWGLSAGASALVFWLLALAVGALLLTPIYGLSKGWFGMAPLAVAYRVPFLGRNLEMLALSRMAWAMSMANDAGMDAQRMMLLSINATGSPRYTHYIPEVQEQLSLGRPVYESLERTGVFPADFINAVETGEASGMLAENMAHTGEQYREQSQTRSGGLAMLAGFVVWGIIALFMIWVIIYLFQSLYLGPMYDAMQPI</sequence>
<keyword evidence="6 7" id="KW-0472">Membrane</keyword>
<evidence type="ECO:0000256" key="2">
    <source>
        <dbReference type="ARBA" id="ARBA00005745"/>
    </source>
</evidence>
<evidence type="ECO:0000256" key="6">
    <source>
        <dbReference type="ARBA" id="ARBA00023136"/>
    </source>
</evidence>
<dbReference type="EMBL" id="CP036433">
    <property type="protein sequence ID" value="QDU95749.1"/>
    <property type="molecule type" value="Genomic_DNA"/>
</dbReference>
<feature type="transmembrane region" description="Helical" evidence="7">
    <location>
        <begin position="135"/>
        <end position="155"/>
    </location>
</feature>
<name>A0A518DV88_9BACT</name>
<dbReference type="Pfam" id="PF00482">
    <property type="entry name" value="T2SSF"/>
    <property type="match status" value="2"/>
</dbReference>
<dbReference type="Gene3D" id="1.20.81.30">
    <property type="entry name" value="Type II secretion system (T2SS), domain F"/>
    <property type="match status" value="2"/>
</dbReference>
<dbReference type="GO" id="GO:0005886">
    <property type="term" value="C:plasma membrane"/>
    <property type="evidence" value="ECO:0007669"/>
    <property type="project" value="UniProtKB-SubCell"/>
</dbReference>
<keyword evidence="10" id="KW-1185">Reference proteome</keyword>
<evidence type="ECO:0000313" key="10">
    <source>
        <dbReference type="Proteomes" id="UP000317648"/>
    </source>
</evidence>
<evidence type="ECO:0000259" key="8">
    <source>
        <dbReference type="Pfam" id="PF00482"/>
    </source>
</evidence>
<evidence type="ECO:0000256" key="4">
    <source>
        <dbReference type="ARBA" id="ARBA00022692"/>
    </source>
</evidence>
<feature type="transmembrane region" description="Helical" evidence="7">
    <location>
        <begin position="282"/>
        <end position="306"/>
    </location>
</feature>
<dbReference type="InterPro" id="IPR018076">
    <property type="entry name" value="T2SS_GspF_dom"/>
</dbReference>
<reference evidence="9 10" key="1">
    <citation type="submission" date="2019-02" db="EMBL/GenBank/DDBJ databases">
        <title>Deep-cultivation of Planctomycetes and their phenomic and genomic characterization uncovers novel biology.</title>
        <authorList>
            <person name="Wiegand S."/>
            <person name="Jogler M."/>
            <person name="Boedeker C."/>
            <person name="Pinto D."/>
            <person name="Vollmers J."/>
            <person name="Rivas-Marin E."/>
            <person name="Kohn T."/>
            <person name="Peeters S.H."/>
            <person name="Heuer A."/>
            <person name="Rast P."/>
            <person name="Oberbeckmann S."/>
            <person name="Bunk B."/>
            <person name="Jeske O."/>
            <person name="Meyerdierks A."/>
            <person name="Storesund J.E."/>
            <person name="Kallscheuer N."/>
            <person name="Luecker S."/>
            <person name="Lage O.M."/>
            <person name="Pohl T."/>
            <person name="Merkel B.J."/>
            <person name="Hornburger P."/>
            <person name="Mueller R.-W."/>
            <person name="Bruemmer F."/>
            <person name="Labrenz M."/>
            <person name="Spormann A.M."/>
            <person name="Op den Camp H."/>
            <person name="Overmann J."/>
            <person name="Amann R."/>
            <person name="Jetten M.S.M."/>
            <person name="Mascher T."/>
            <person name="Medema M.H."/>
            <person name="Devos D.P."/>
            <person name="Kaster A.-K."/>
            <person name="Ovreas L."/>
            <person name="Rohde M."/>
            <person name="Galperin M.Y."/>
            <person name="Jogler C."/>
        </authorList>
    </citation>
    <scope>NUCLEOTIDE SEQUENCE [LARGE SCALE GENOMIC DNA]</scope>
    <source>
        <strain evidence="9 10">Pla85_3_4</strain>
    </source>
</reference>
<dbReference type="InterPro" id="IPR003004">
    <property type="entry name" value="GspF/PilC"/>
</dbReference>
<comment type="subcellular location">
    <subcellularLocation>
        <location evidence="1">Cell membrane</location>
        <topology evidence="1">Multi-pass membrane protein</topology>
    </subcellularLocation>
</comment>
<evidence type="ECO:0000256" key="3">
    <source>
        <dbReference type="ARBA" id="ARBA00022475"/>
    </source>
</evidence>
<gene>
    <name evidence="9" type="primary">gspF_3</name>
    <name evidence="9" type="ORF">Pla8534_35660</name>
</gene>
<evidence type="ECO:0000313" key="9">
    <source>
        <dbReference type="EMBL" id="QDU95749.1"/>
    </source>
</evidence>
<dbReference type="KEGG" id="lcre:Pla8534_35660"/>
<evidence type="ECO:0000256" key="7">
    <source>
        <dbReference type="SAM" id="Phobius"/>
    </source>
</evidence>
<protein>
    <submittedName>
        <fullName evidence="9">Type II secretion system protein F</fullName>
    </submittedName>
</protein>
<feature type="domain" description="Type II secretion system protein GspF" evidence="8">
    <location>
        <begin position="17"/>
        <end position="112"/>
    </location>
</feature>
<feature type="domain" description="Type II secretion system protein GspF" evidence="8">
    <location>
        <begin position="190"/>
        <end position="304"/>
    </location>
</feature>
<dbReference type="InterPro" id="IPR042094">
    <property type="entry name" value="T2SS_GspF_sf"/>
</dbReference>
<accession>A0A518DV88</accession>
<dbReference type="PANTHER" id="PTHR30012">
    <property type="entry name" value="GENERAL SECRETION PATHWAY PROTEIN"/>
    <property type="match status" value="1"/>
</dbReference>
<keyword evidence="4 7" id="KW-0812">Transmembrane</keyword>
<organism evidence="9 10">
    <name type="scientific">Lignipirellula cremea</name>
    <dbReference type="NCBI Taxonomy" id="2528010"/>
    <lineage>
        <taxon>Bacteria</taxon>
        <taxon>Pseudomonadati</taxon>
        <taxon>Planctomycetota</taxon>
        <taxon>Planctomycetia</taxon>
        <taxon>Pirellulales</taxon>
        <taxon>Pirellulaceae</taxon>
        <taxon>Lignipirellula</taxon>
    </lineage>
</organism>
<keyword evidence="5 7" id="KW-1133">Transmembrane helix</keyword>
<dbReference type="RefSeq" id="WP_197443372.1">
    <property type="nucleotide sequence ID" value="NZ_CP036433.1"/>
</dbReference>
<dbReference type="AlphaFoldDB" id="A0A518DV88"/>
<comment type="similarity">
    <text evidence="2">Belongs to the GSP F family.</text>
</comment>
<keyword evidence="3" id="KW-1003">Cell membrane</keyword>
<dbReference type="PANTHER" id="PTHR30012:SF0">
    <property type="entry name" value="TYPE II SECRETION SYSTEM PROTEIN F-RELATED"/>
    <property type="match status" value="1"/>
</dbReference>
<proteinExistence type="inferred from homology"/>
<dbReference type="Proteomes" id="UP000317648">
    <property type="component" value="Chromosome"/>
</dbReference>
<evidence type="ECO:0000256" key="5">
    <source>
        <dbReference type="ARBA" id="ARBA00022989"/>
    </source>
</evidence>
<feature type="transmembrane region" description="Helical" evidence="7">
    <location>
        <begin position="90"/>
        <end position="115"/>
    </location>
</feature>